<proteinExistence type="predicted"/>
<dbReference type="PANTHER" id="PTHR11161">
    <property type="entry name" value="O-ACYLTRANSFERASE"/>
    <property type="match status" value="1"/>
</dbReference>
<keyword evidence="2" id="KW-1185">Reference proteome</keyword>
<organism evidence="2 3">
    <name type="scientific">Diaphorina citri</name>
    <name type="common">Asian citrus psyllid</name>
    <dbReference type="NCBI Taxonomy" id="121845"/>
    <lineage>
        <taxon>Eukaryota</taxon>
        <taxon>Metazoa</taxon>
        <taxon>Ecdysozoa</taxon>
        <taxon>Arthropoda</taxon>
        <taxon>Hexapoda</taxon>
        <taxon>Insecta</taxon>
        <taxon>Pterygota</taxon>
        <taxon>Neoptera</taxon>
        <taxon>Paraneoptera</taxon>
        <taxon>Hemiptera</taxon>
        <taxon>Sternorrhyncha</taxon>
        <taxon>Psylloidea</taxon>
        <taxon>Psyllidae</taxon>
        <taxon>Diaphorininae</taxon>
        <taxon>Diaphorina</taxon>
    </lineage>
</organism>
<name>A0A3Q0JH54_DIACI</name>
<dbReference type="KEGG" id="dci:108253909"/>
<dbReference type="PANTHER" id="PTHR11161:SF0">
    <property type="entry name" value="O-ACYLTRANSFERASE LIKE PROTEIN"/>
    <property type="match status" value="1"/>
</dbReference>
<keyword evidence="1" id="KW-1133">Transmembrane helix</keyword>
<evidence type="ECO:0000313" key="2">
    <source>
        <dbReference type="Proteomes" id="UP000079169"/>
    </source>
</evidence>
<dbReference type="GeneID" id="108253909"/>
<dbReference type="AlphaFoldDB" id="A0A3Q0JH54"/>
<dbReference type="RefSeq" id="XP_026687756.1">
    <property type="nucleotide sequence ID" value="XM_026831955.1"/>
</dbReference>
<evidence type="ECO:0000256" key="1">
    <source>
        <dbReference type="SAM" id="Phobius"/>
    </source>
</evidence>
<feature type="transmembrane region" description="Helical" evidence="1">
    <location>
        <begin position="77"/>
        <end position="102"/>
    </location>
</feature>
<dbReference type="Proteomes" id="UP000079169">
    <property type="component" value="Unplaced"/>
</dbReference>
<keyword evidence="1" id="KW-0812">Transmembrane</keyword>
<reference evidence="3" key="1">
    <citation type="submission" date="2025-08" db="UniProtKB">
        <authorList>
            <consortium name="RefSeq"/>
        </authorList>
    </citation>
    <scope>IDENTIFICATION</scope>
</reference>
<dbReference type="PaxDb" id="121845-A0A3Q0JH54"/>
<protein>
    <submittedName>
        <fullName evidence="3">Nose resistant to fluoxetine protein 6-like</fullName>
    </submittedName>
</protein>
<evidence type="ECO:0000313" key="3">
    <source>
        <dbReference type="RefSeq" id="XP_026687756.1"/>
    </source>
</evidence>
<sequence length="199" mass="23222">MTSVWEIFKQRPDTEVRLLKDRLFLSMCIPSGCHSDDLEYSLNSALVRENKQLGDSIWFEVSTDNCYAENQQPPPSWGFIITCVVFTSISLLVVGVSIYHLITYDSLDQEKSSYSFLMKTLLSFSMVKNIEKLFSESGQELKFLHGIKFLSMCLIIMGHRIFYYFQILSKFFTMCLIIMGHRIFYYFQSAILDMQNILE</sequence>
<keyword evidence="1" id="KW-0472">Membrane</keyword>
<accession>A0A3Q0JH54</accession>
<feature type="non-terminal residue" evidence="3">
    <location>
        <position position="199"/>
    </location>
</feature>
<feature type="transmembrane region" description="Helical" evidence="1">
    <location>
        <begin position="171"/>
        <end position="187"/>
    </location>
</feature>
<gene>
    <name evidence="3" type="primary">LOC108253909</name>
</gene>
<dbReference type="InterPro" id="IPR052728">
    <property type="entry name" value="O2_lipid_transport_reg"/>
</dbReference>